<dbReference type="GO" id="GO:0006086">
    <property type="term" value="P:pyruvate decarboxylation to acetyl-CoA"/>
    <property type="evidence" value="ECO:0007669"/>
    <property type="project" value="InterPro"/>
</dbReference>
<comment type="function">
    <text evidence="5">The pyruvate dehydrogenase complex catalyzes the overall conversion of pyruvate to acetyl-CoA and CO(2).</text>
</comment>
<dbReference type="NCBIfam" id="TIGR03182">
    <property type="entry name" value="PDH_E1_alph_y"/>
    <property type="match status" value="1"/>
</dbReference>
<dbReference type="Gene3D" id="3.40.50.970">
    <property type="match status" value="1"/>
</dbReference>
<accession>A0A0L0FRB6</accession>
<dbReference type="eggNOG" id="KOG0225">
    <property type="taxonomic scope" value="Eukaryota"/>
</dbReference>
<dbReference type="RefSeq" id="XP_014153222.1">
    <property type="nucleotide sequence ID" value="XM_014297747.1"/>
</dbReference>
<feature type="domain" description="Dehydrogenase E1 component" evidence="6">
    <location>
        <begin position="66"/>
        <end position="357"/>
    </location>
</feature>
<dbReference type="EMBL" id="KQ242325">
    <property type="protein sequence ID" value="KNC79320.1"/>
    <property type="molecule type" value="Genomic_DNA"/>
</dbReference>
<name>A0A0L0FRB6_9EUKA</name>
<organism evidence="7 8">
    <name type="scientific">Sphaeroforma arctica JP610</name>
    <dbReference type="NCBI Taxonomy" id="667725"/>
    <lineage>
        <taxon>Eukaryota</taxon>
        <taxon>Ichthyosporea</taxon>
        <taxon>Ichthyophonida</taxon>
        <taxon>Sphaeroforma</taxon>
    </lineage>
</organism>
<dbReference type="CDD" id="cd02000">
    <property type="entry name" value="TPP_E1_PDC_ADC_BCADC"/>
    <property type="match status" value="1"/>
</dbReference>
<keyword evidence="3 5" id="KW-0786">Thiamine pyrophosphate</keyword>
<dbReference type="Proteomes" id="UP000054560">
    <property type="component" value="Unassembled WGS sequence"/>
</dbReference>
<evidence type="ECO:0000259" key="6">
    <source>
        <dbReference type="Pfam" id="PF00676"/>
    </source>
</evidence>
<keyword evidence="2 5" id="KW-0560">Oxidoreductase</keyword>
<dbReference type="PANTHER" id="PTHR11516:SF60">
    <property type="entry name" value="PYRUVATE DEHYDROGENASE E1 COMPONENT SUBUNIT ALPHA"/>
    <property type="match status" value="1"/>
</dbReference>
<dbReference type="EC" id="1.2.4.1" evidence="5"/>
<dbReference type="Pfam" id="PF00676">
    <property type="entry name" value="E1_dh"/>
    <property type="match status" value="1"/>
</dbReference>
<dbReference type="PANTHER" id="PTHR11516">
    <property type="entry name" value="PYRUVATE DEHYDROGENASE E1 COMPONENT, ALPHA SUBUNIT BACTERIAL AND ORGANELLAR"/>
    <property type="match status" value="1"/>
</dbReference>
<comment type="cofactor">
    <cofactor evidence="1 5">
        <name>thiamine diphosphate</name>
        <dbReference type="ChEBI" id="CHEBI:58937"/>
    </cofactor>
</comment>
<evidence type="ECO:0000313" key="8">
    <source>
        <dbReference type="Proteomes" id="UP000054560"/>
    </source>
</evidence>
<keyword evidence="8" id="KW-1185">Reference proteome</keyword>
<dbReference type="InterPro" id="IPR029061">
    <property type="entry name" value="THDP-binding"/>
</dbReference>
<keyword evidence="4 5" id="KW-0670">Pyruvate</keyword>
<dbReference type="InterPro" id="IPR017597">
    <property type="entry name" value="Pyrv_DH_E1_asu_subgrp-y"/>
</dbReference>
<dbReference type="STRING" id="667725.A0A0L0FRB6"/>
<dbReference type="GO" id="GO:0004739">
    <property type="term" value="F:pyruvate dehydrogenase (acetyl-transferring) activity"/>
    <property type="evidence" value="ECO:0007669"/>
    <property type="project" value="UniProtKB-UniRule"/>
</dbReference>
<dbReference type="FunFam" id="3.40.50.970:FF:000013">
    <property type="entry name" value="Pyruvate dehydrogenase E1 component subunit alpha"/>
    <property type="match status" value="1"/>
</dbReference>
<comment type="catalytic activity">
    <reaction evidence="5">
        <text>N(6)-[(R)-lipoyl]-L-lysyl-[protein] + pyruvate + H(+) = N(6)-[(R)-S(8)-acetyldihydrolipoyl]-L-lysyl-[protein] + CO2</text>
        <dbReference type="Rhea" id="RHEA:19189"/>
        <dbReference type="Rhea" id="RHEA-COMP:10474"/>
        <dbReference type="Rhea" id="RHEA-COMP:10478"/>
        <dbReference type="ChEBI" id="CHEBI:15361"/>
        <dbReference type="ChEBI" id="CHEBI:15378"/>
        <dbReference type="ChEBI" id="CHEBI:16526"/>
        <dbReference type="ChEBI" id="CHEBI:83099"/>
        <dbReference type="ChEBI" id="CHEBI:83111"/>
        <dbReference type="EC" id="1.2.4.1"/>
    </reaction>
</comment>
<reference evidence="7 8" key="1">
    <citation type="submission" date="2011-02" db="EMBL/GenBank/DDBJ databases">
        <title>The Genome Sequence of Sphaeroforma arctica JP610.</title>
        <authorList>
            <consortium name="The Broad Institute Genome Sequencing Platform"/>
            <person name="Russ C."/>
            <person name="Cuomo C."/>
            <person name="Young S.K."/>
            <person name="Zeng Q."/>
            <person name="Gargeya S."/>
            <person name="Alvarado L."/>
            <person name="Berlin A."/>
            <person name="Chapman S.B."/>
            <person name="Chen Z."/>
            <person name="Freedman E."/>
            <person name="Gellesch M."/>
            <person name="Goldberg J."/>
            <person name="Griggs A."/>
            <person name="Gujja S."/>
            <person name="Heilman E."/>
            <person name="Heiman D."/>
            <person name="Howarth C."/>
            <person name="Mehta T."/>
            <person name="Neiman D."/>
            <person name="Pearson M."/>
            <person name="Roberts A."/>
            <person name="Saif S."/>
            <person name="Shea T."/>
            <person name="Shenoy N."/>
            <person name="Sisk P."/>
            <person name="Stolte C."/>
            <person name="Sykes S."/>
            <person name="White J."/>
            <person name="Yandava C."/>
            <person name="Burger G."/>
            <person name="Gray M.W."/>
            <person name="Holland P.W.H."/>
            <person name="King N."/>
            <person name="Lang F.B.F."/>
            <person name="Roger A.J."/>
            <person name="Ruiz-Trillo I."/>
            <person name="Haas B."/>
            <person name="Nusbaum C."/>
            <person name="Birren B."/>
        </authorList>
    </citation>
    <scope>NUCLEOTIDE SEQUENCE [LARGE SCALE GENOMIC DNA]</scope>
    <source>
        <strain evidence="7 8">JP610</strain>
    </source>
</reference>
<dbReference type="InterPro" id="IPR050642">
    <property type="entry name" value="PDH_E1_Alpha_Subunit"/>
</dbReference>
<dbReference type="OrthoDB" id="10256198at2759"/>
<proteinExistence type="predicted"/>
<evidence type="ECO:0000256" key="1">
    <source>
        <dbReference type="ARBA" id="ARBA00001964"/>
    </source>
</evidence>
<evidence type="ECO:0000313" key="7">
    <source>
        <dbReference type="EMBL" id="KNC79320.1"/>
    </source>
</evidence>
<evidence type="ECO:0000256" key="4">
    <source>
        <dbReference type="ARBA" id="ARBA00023317"/>
    </source>
</evidence>
<evidence type="ECO:0000256" key="3">
    <source>
        <dbReference type="ARBA" id="ARBA00023052"/>
    </source>
</evidence>
<evidence type="ECO:0000256" key="5">
    <source>
        <dbReference type="RuleBase" id="RU361139"/>
    </source>
</evidence>
<dbReference type="InterPro" id="IPR001017">
    <property type="entry name" value="DH_E1"/>
</dbReference>
<dbReference type="SUPFAM" id="SSF52518">
    <property type="entry name" value="Thiamin diphosphate-binding fold (THDP-binding)"/>
    <property type="match status" value="1"/>
</dbReference>
<dbReference type="AlphaFoldDB" id="A0A0L0FRB6"/>
<gene>
    <name evidence="7" type="ORF">SARC_08285</name>
</gene>
<sequence length="397" mass="43793">MLSTRQLVQLRPAVAPLAKRFFASTKVANADHTFKLDPFDMHKIEDEGPSTDCTISSEEAIELYTQMTKIRKMETAAGDLYKTKFVRGFCHLYTGQEAVATGMHSVLKKGDSWITSYRCHGITWLLGASMEAVLGELCGRSCGVSQGKGGSMHMYWDHFYGGNGIVGAQTSLGAGLGFYHQYKNTGGLSVAMYGDGAANQGQLFEAMNMAKLWDLPTLFICENNRYGMGTSQERSSASIDYYARGDYIPGIRVNGMDILHVREATKYAAEYARSGKGPLVLEMVTYRYGGHSMSDPGTSYRTRDEVKKMRQGSDPIMGLKNRIIEAGMITEEEIKAIDKQAKEQVDAAVAVAKESPEIDDSGMVDHTYALPIQKIRGMTMHETFTPPGYTAPMDVKY</sequence>
<protein>
    <recommendedName>
        <fullName evidence="5">Pyruvate dehydrogenase E1 component subunit alpha</fullName>
        <ecNumber evidence="5">1.2.4.1</ecNumber>
    </recommendedName>
</protein>
<evidence type="ECO:0000256" key="2">
    <source>
        <dbReference type="ARBA" id="ARBA00023002"/>
    </source>
</evidence>
<dbReference type="GeneID" id="25908789"/>